<dbReference type="Proteomes" id="UP001315686">
    <property type="component" value="Unassembled WGS sequence"/>
</dbReference>
<dbReference type="Gene3D" id="2.40.50.100">
    <property type="match status" value="1"/>
</dbReference>
<dbReference type="PANTHER" id="PTHR30469:SF15">
    <property type="entry name" value="HLYD FAMILY OF SECRETION PROTEINS"/>
    <property type="match status" value="1"/>
</dbReference>
<keyword evidence="4" id="KW-1185">Reference proteome</keyword>
<keyword evidence="1" id="KW-0175">Coiled coil</keyword>
<dbReference type="Gene3D" id="2.40.420.20">
    <property type="match status" value="1"/>
</dbReference>
<name>A0AAP2CQI8_9RHOB</name>
<dbReference type="GO" id="GO:1990281">
    <property type="term" value="C:efflux pump complex"/>
    <property type="evidence" value="ECO:0007669"/>
    <property type="project" value="TreeGrafter"/>
</dbReference>
<dbReference type="PANTHER" id="PTHR30469">
    <property type="entry name" value="MULTIDRUG RESISTANCE PROTEIN MDTA"/>
    <property type="match status" value="1"/>
</dbReference>
<dbReference type="Gene3D" id="2.40.30.170">
    <property type="match status" value="1"/>
</dbReference>
<dbReference type="RefSeq" id="WP_327794236.1">
    <property type="nucleotide sequence ID" value="NZ_JADQAZ010000002.1"/>
</dbReference>
<evidence type="ECO:0000313" key="4">
    <source>
        <dbReference type="Proteomes" id="UP001315686"/>
    </source>
</evidence>
<feature type="coiled-coil region" evidence="1">
    <location>
        <begin position="199"/>
        <end position="226"/>
    </location>
</feature>
<sequence length="496" mass="52884">MRFLRRSLVGLFLMALTLGLFAVAADMFNSAYQDRLNREARVRPAREQVSAVNVVVVRPETVRPEMTVFGQVLSRRTLDLRAPAGGRILSLAESFEEGGAVTAGTVLARLDPTDARAALDVARTDQLEAEAELRDAQRAVILAQDELTAARAQSELREAALRRQRDLQSRGVGTEAAIEAAALALSAADQAVLSRRQSLAQAETRVDQANNRLARQAVALANAQRDIEDTVITAAFDGILAEVSVVAGGIVAQNERIAGLVDPEALEVSFRVSTAQYARLLDADGRLVTAPVTVELDVLGLGLEASGQLARVSAAVGEGQTGRLIFARLDSFAGFRPGDFVTVRIDEPPLEGVARVPATAVDAGQTVLVVGEDERLEVAEVEIMRQQGDDVLIRAPGLEGKQIVAERSPLVGPGIRVRVLTPAGEAQAAAPDAAPKPERQGPELVDLSPERRAKLIALVEGSEGMPSEAKQRFLAQLGKDRVPARMIERIEARAGG</sequence>
<comment type="caution">
    <text evidence="3">The sequence shown here is derived from an EMBL/GenBank/DDBJ whole genome shotgun (WGS) entry which is preliminary data.</text>
</comment>
<dbReference type="Gene3D" id="1.10.287.470">
    <property type="entry name" value="Helix hairpin bin"/>
    <property type="match status" value="1"/>
</dbReference>
<evidence type="ECO:0000256" key="2">
    <source>
        <dbReference type="SAM" id="MobiDB-lite"/>
    </source>
</evidence>
<dbReference type="GO" id="GO:0015562">
    <property type="term" value="F:efflux transmembrane transporter activity"/>
    <property type="evidence" value="ECO:0007669"/>
    <property type="project" value="TreeGrafter"/>
</dbReference>
<dbReference type="AlphaFoldDB" id="A0AAP2CQI8"/>
<evidence type="ECO:0000256" key="1">
    <source>
        <dbReference type="SAM" id="Coils"/>
    </source>
</evidence>
<gene>
    <name evidence="3" type="ORF">IV417_11540</name>
</gene>
<feature type="coiled-coil region" evidence="1">
    <location>
        <begin position="119"/>
        <end position="153"/>
    </location>
</feature>
<reference evidence="3 4" key="1">
    <citation type="journal article" date="2021" name="Arch. Microbiol.">
        <title>Harenicola maris gen. nov., sp. nov. isolated from the Sea of Japan shallow sediments.</title>
        <authorList>
            <person name="Romanenko L.A."/>
            <person name="Kurilenko V.V."/>
            <person name="Chernysheva N.Y."/>
            <person name="Tekutyeva L.A."/>
            <person name="Velansky P.V."/>
            <person name="Svetashev V.I."/>
            <person name="Isaeva M.P."/>
        </authorList>
    </citation>
    <scope>NUCLEOTIDE SEQUENCE [LARGE SCALE GENOMIC DNA]</scope>
    <source>
        <strain evidence="3 4">KMM 3653</strain>
    </source>
</reference>
<feature type="region of interest" description="Disordered" evidence="2">
    <location>
        <begin position="426"/>
        <end position="447"/>
    </location>
</feature>
<evidence type="ECO:0000313" key="3">
    <source>
        <dbReference type="EMBL" id="MBT0958020.1"/>
    </source>
</evidence>
<dbReference type="EMBL" id="JADQAZ010000002">
    <property type="protein sequence ID" value="MBT0958020.1"/>
    <property type="molecule type" value="Genomic_DNA"/>
</dbReference>
<dbReference type="SUPFAM" id="SSF111369">
    <property type="entry name" value="HlyD-like secretion proteins"/>
    <property type="match status" value="2"/>
</dbReference>
<proteinExistence type="predicted"/>
<organism evidence="3 4">
    <name type="scientific">Harenicola maris</name>
    <dbReference type="NCBI Taxonomy" id="2841044"/>
    <lineage>
        <taxon>Bacteria</taxon>
        <taxon>Pseudomonadati</taxon>
        <taxon>Pseudomonadota</taxon>
        <taxon>Alphaproteobacteria</taxon>
        <taxon>Rhodobacterales</taxon>
        <taxon>Paracoccaceae</taxon>
        <taxon>Harenicola</taxon>
    </lineage>
</organism>
<accession>A0AAP2CQI8</accession>
<protein>
    <submittedName>
        <fullName evidence="3">HlyD family efflux transporter periplasmic adaptor subunit</fullName>
    </submittedName>
</protein>